<sequence length="404" mass="47287">MPCSISTEDTDGDSESINPIRELDGNEHPAVEIGNKQGKTAPALKETKKILRRGTLCRKSKESKNVKHKIRKEDNTKKLKERSGVKSKLEDDAMVKKYIPMNCELCPFISEDYSSVTKHFRTDHPNVNPYVRCCNKKLFHRQDIVHHAYRHDNPEFFKCKECQKVFSEQSTLTRHMITAHTPEDKLNFHCDQCPKKFSKQEKLELHKNSHLPREERPFVCDQCPNSRFASNDLLKVHICMRHRRATNICHVCAKEIRDKGAFEKHVLAHFEEGGPKLKCTIDDCDHWFKHEHYLQRHIRRVHTNEQKAVTCEICGGVYKNKCSLTKHKGRVHSNVVFTCEVCKKTFKRAIYLKEHMAQHTGEILYNCQFCTRTFNSNANMHAHKKKMHPVEWDNWRKTNNGCTK</sequence>
<feature type="compositionally biased region" description="Basic and acidic residues" evidence="10">
    <location>
        <begin position="21"/>
        <end position="30"/>
    </location>
</feature>
<feature type="domain" description="C2H2-type" evidence="11">
    <location>
        <begin position="157"/>
        <end position="185"/>
    </location>
</feature>
<reference evidence="12" key="1">
    <citation type="submission" date="2013-07" db="EMBL/GenBank/DDBJ databases">
        <authorList>
            <person name="Geib S."/>
        </authorList>
    </citation>
    <scope>NUCLEOTIDE SEQUENCE</scope>
</reference>
<keyword evidence="2" id="KW-0479">Metal-binding</keyword>
<dbReference type="GO" id="GO:0005654">
    <property type="term" value="C:nucleoplasm"/>
    <property type="evidence" value="ECO:0007669"/>
    <property type="project" value="TreeGrafter"/>
</dbReference>
<dbReference type="SMART" id="SM00355">
    <property type="entry name" value="ZnF_C2H2"/>
    <property type="match status" value="9"/>
</dbReference>
<feature type="region of interest" description="Disordered" evidence="10">
    <location>
        <begin position="1"/>
        <end position="45"/>
    </location>
</feature>
<evidence type="ECO:0000256" key="10">
    <source>
        <dbReference type="SAM" id="MobiDB-lite"/>
    </source>
</evidence>
<evidence type="ECO:0000256" key="3">
    <source>
        <dbReference type="ARBA" id="ARBA00022737"/>
    </source>
</evidence>
<evidence type="ECO:0000256" key="4">
    <source>
        <dbReference type="ARBA" id="ARBA00022771"/>
    </source>
</evidence>
<dbReference type="PANTHER" id="PTHR24399:SF70">
    <property type="entry name" value="C2H2-TYPE DOMAIN-CONTAINING PROTEIN"/>
    <property type="match status" value="1"/>
</dbReference>
<comment type="subcellular location">
    <subcellularLocation>
        <location evidence="1">Nucleus</location>
    </subcellularLocation>
</comment>
<keyword evidence="7" id="KW-0804">Transcription</keyword>
<dbReference type="SUPFAM" id="SSF57667">
    <property type="entry name" value="beta-beta-alpha zinc fingers"/>
    <property type="match status" value="3"/>
</dbReference>
<keyword evidence="4 9" id="KW-0863">Zinc-finger</keyword>
<feature type="domain" description="C2H2-type" evidence="11">
    <location>
        <begin position="309"/>
        <end position="334"/>
    </location>
</feature>
<dbReference type="InterPro" id="IPR036236">
    <property type="entry name" value="Znf_C2H2_sf"/>
</dbReference>
<name>W8AUI4_CERCA</name>
<evidence type="ECO:0000259" key="11">
    <source>
        <dbReference type="PROSITE" id="PS50157"/>
    </source>
</evidence>
<keyword evidence="8" id="KW-0539">Nucleus</keyword>
<evidence type="ECO:0000256" key="6">
    <source>
        <dbReference type="ARBA" id="ARBA00023015"/>
    </source>
</evidence>
<keyword evidence="5" id="KW-0862">Zinc</keyword>
<dbReference type="PROSITE" id="PS50157">
    <property type="entry name" value="ZINC_FINGER_C2H2_2"/>
    <property type="match status" value="6"/>
</dbReference>
<keyword evidence="6" id="KW-0805">Transcription regulation</keyword>
<organism evidence="12">
    <name type="scientific">Ceratitis capitata</name>
    <name type="common">Mediterranean fruit fly</name>
    <name type="synonym">Tephritis capitata</name>
    <dbReference type="NCBI Taxonomy" id="7213"/>
    <lineage>
        <taxon>Eukaryota</taxon>
        <taxon>Metazoa</taxon>
        <taxon>Ecdysozoa</taxon>
        <taxon>Arthropoda</taxon>
        <taxon>Hexapoda</taxon>
        <taxon>Insecta</taxon>
        <taxon>Pterygota</taxon>
        <taxon>Neoptera</taxon>
        <taxon>Endopterygota</taxon>
        <taxon>Diptera</taxon>
        <taxon>Brachycera</taxon>
        <taxon>Muscomorpha</taxon>
        <taxon>Tephritoidea</taxon>
        <taxon>Tephritidae</taxon>
        <taxon>Ceratitis</taxon>
        <taxon>Ceratitis</taxon>
    </lineage>
</organism>
<dbReference type="Pfam" id="PF00096">
    <property type="entry name" value="zf-C2H2"/>
    <property type="match status" value="3"/>
</dbReference>
<dbReference type="Gene3D" id="3.30.160.60">
    <property type="entry name" value="Classic Zinc Finger"/>
    <property type="match status" value="5"/>
</dbReference>
<dbReference type="OrthoDB" id="8117402at2759"/>
<keyword evidence="3" id="KW-0677">Repeat</keyword>
<feature type="domain" description="C2H2-type" evidence="11">
    <location>
        <begin position="337"/>
        <end position="362"/>
    </location>
</feature>
<evidence type="ECO:0000256" key="8">
    <source>
        <dbReference type="ARBA" id="ARBA00023242"/>
    </source>
</evidence>
<protein>
    <submittedName>
        <fullName evidence="12">Transcription factor grauzone</fullName>
    </submittedName>
</protein>
<evidence type="ECO:0000256" key="1">
    <source>
        <dbReference type="ARBA" id="ARBA00004123"/>
    </source>
</evidence>
<feature type="domain" description="C2H2-type" evidence="11">
    <location>
        <begin position="365"/>
        <end position="393"/>
    </location>
</feature>
<dbReference type="PANTHER" id="PTHR24399">
    <property type="entry name" value="ZINC FINGER AND BTB DOMAIN-CONTAINING"/>
    <property type="match status" value="1"/>
</dbReference>
<dbReference type="PROSITE" id="PS00028">
    <property type="entry name" value="ZINC_FINGER_C2H2_1"/>
    <property type="match status" value="6"/>
</dbReference>
<evidence type="ECO:0000256" key="5">
    <source>
        <dbReference type="ARBA" id="ARBA00022833"/>
    </source>
</evidence>
<evidence type="ECO:0000313" key="12">
    <source>
        <dbReference type="EMBL" id="JAB92470.1"/>
    </source>
</evidence>
<proteinExistence type="evidence at transcript level"/>
<evidence type="ECO:0000256" key="7">
    <source>
        <dbReference type="ARBA" id="ARBA00023163"/>
    </source>
</evidence>
<feature type="domain" description="C2H2-type" evidence="11">
    <location>
        <begin position="277"/>
        <end position="307"/>
    </location>
</feature>
<dbReference type="InterPro" id="IPR013087">
    <property type="entry name" value="Znf_C2H2_type"/>
</dbReference>
<evidence type="ECO:0000256" key="2">
    <source>
        <dbReference type="ARBA" id="ARBA00022723"/>
    </source>
</evidence>
<dbReference type="FunFam" id="3.30.160.60:FF:000145">
    <property type="entry name" value="Zinc finger protein 574"/>
    <property type="match status" value="1"/>
</dbReference>
<evidence type="ECO:0000256" key="9">
    <source>
        <dbReference type="PROSITE-ProRule" id="PRU00042"/>
    </source>
</evidence>
<dbReference type="GO" id="GO:0000978">
    <property type="term" value="F:RNA polymerase II cis-regulatory region sequence-specific DNA binding"/>
    <property type="evidence" value="ECO:0007669"/>
    <property type="project" value="TreeGrafter"/>
</dbReference>
<dbReference type="EMBL" id="GAMC01014085">
    <property type="protein sequence ID" value="JAB92470.1"/>
    <property type="molecule type" value="mRNA"/>
</dbReference>
<accession>W8AUI4</accession>
<feature type="domain" description="C2H2-type" evidence="11">
    <location>
        <begin position="188"/>
        <end position="215"/>
    </location>
</feature>
<gene>
    <name evidence="12" type="primary">GRAU</name>
</gene>
<dbReference type="GO" id="GO:0008270">
    <property type="term" value="F:zinc ion binding"/>
    <property type="evidence" value="ECO:0007669"/>
    <property type="project" value="UniProtKB-KW"/>
</dbReference>
<dbReference type="GO" id="GO:0001227">
    <property type="term" value="F:DNA-binding transcription repressor activity, RNA polymerase II-specific"/>
    <property type="evidence" value="ECO:0007669"/>
    <property type="project" value="TreeGrafter"/>
</dbReference>
<dbReference type="AlphaFoldDB" id="W8AUI4"/>
<reference evidence="12" key="2">
    <citation type="journal article" date="2014" name="BMC Genomics">
        <title>A genomic perspective to assessing quality of mass-reared SIT flies used in Mediterranean fruit fly (Ceratitis capitata) eradication in California.</title>
        <authorList>
            <person name="Calla B."/>
            <person name="Hall B."/>
            <person name="Hou S."/>
            <person name="Geib S.M."/>
        </authorList>
    </citation>
    <scope>NUCLEOTIDE SEQUENCE</scope>
</reference>